<evidence type="ECO:0000313" key="1">
    <source>
        <dbReference type="EMBL" id="ABN69567.1"/>
    </source>
</evidence>
<dbReference type="PANTHER" id="PTHR43434">
    <property type="entry name" value="PHOSPHOGLYCOLATE PHOSPHATASE"/>
    <property type="match status" value="1"/>
</dbReference>
<dbReference type="HOGENOM" id="CLU_1232719_0_0_2"/>
<sequence length="223" mass="26373">MTGEKLVVFDIDGVLVDSYSGIPVFYEKILPDMFGIDEEYARFLLYMEYIYDQAGMLREEWWPKYLEIDEQILSYLLAKYWEVRIETSKLEPGAGNVLKNLKSKGWIIGSVSYRDDIYGLKLWRIKDLGLYDFFEDIIVVGEDISSRIEGIKILTRKYNPKTIVYVDDKIQNLYRILGKLENIVLVWYKYSWINGLLEKHINSSKIYMVYNMYELEKLLDGIS</sequence>
<dbReference type="GeneID" id="4906791"/>
<name>A3DLQ7_STAMF</name>
<organism evidence="1 2">
    <name type="scientific">Staphylothermus marinus (strain ATCC 43588 / DSM 3639 / JCM 9404 / F1)</name>
    <dbReference type="NCBI Taxonomy" id="399550"/>
    <lineage>
        <taxon>Archaea</taxon>
        <taxon>Thermoproteota</taxon>
        <taxon>Thermoprotei</taxon>
        <taxon>Desulfurococcales</taxon>
        <taxon>Desulfurococcaceae</taxon>
        <taxon>Staphylothermus</taxon>
    </lineage>
</organism>
<dbReference type="OrthoDB" id="31226at2157"/>
<dbReference type="Pfam" id="PF00702">
    <property type="entry name" value="Hydrolase"/>
    <property type="match status" value="1"/>
</dbReference>
<dbReference type="PANTHER" id="PTHR43434:SF1">
    <property type="entry name" value="PHOSPHOGLYCOLATE PHOSPHATASE"/>
    <property type="match status" value="1"/>
</dbReference>
<dbReference type="KEGG" id="smr:Smar_0458"/>
<dbReference type="AlphaFoldDB" id="A3DLQ7"/>
<dbReference type="RefSeq" id="WP_011838758.1">
    <property type="nucleotide sequence ID" value="NC_009033.1"/>
</dbReference>
<dbReference type="eggNOG" id="arCOG02295">
    <property type="taxonomic scope" value="Archaea"/>
</dbReference>
<dbReference type="InterPro" id="IPR036412">
    <property type="entry name" value="HAD-like_sf"/>
</dbReference>
<dbReference type="Gene3D" id="3.40.50.1000">
    <property type="entry name" value="HAD superfamily/HAD-like"/>
    <property type="match status" value="1"/>
</dbReference>
<reference evidence="1 2" key="2">
    <citation type="journal article" date="2009" name="Stand. Genomic Sci.">
        <title>Complete genome sequence of Staphylothermus marinus Stetter and Fiala 1986 type strain F1.</title>
        <authorList>
            <person name="Anderson I.J."/>
            <person name="Sun H."/>
            <person name="Lapidus A."/>
            <person name="Copeland A."/>
            <person name="Glavina Del Rio T."/>
            <person name="Tice H."/>
            <person name="Dalin E."/>
            <person name="Lucas S."/>
            <person name="Barry K."/>
            <person name="Land M."/>
            <person name="Richardson P."/>
            <person name="Huber H."/>
            <person name="Kyrpides N.C."/>
        </authorList>
    </citation>
    <scope>NUCLEOTIDE SEQUENCE [LARGE SCALE GENOMIC DNA]</scope>
    <source>
        <strain evidence="2">ATCC 43588 / DSM 3639 / JCM 9404 / F1</strain>
    </source>
</reference>
<dbReference type="GO" id="GO:0008967">
    <property type="term" value="F:phosphoglycolate phosphatase activity"/>
    <property type="evidence" value="ECO:0007669"/>
    <property type="project" value="TreeGrafter"/>
</dbReference>
<proteinExistence type="predicted"/>
<dbReference type="SUPFAM" id="SSF56784">
    <property type="entry name" value="HAD-like"/>
    <property type="match status" value="1"/>
</dbReference>
<gene>
    <name evidence="1" type="ordered locus">Smar_0458</name>
</gene>
<reference evidence="2" key="1">
    <citation type="journal article" date="2009" name="BMC Genomics">
        <title>The complete genome sequence of Staphylothermus marinus reveals differences in sulfur metabolism among heterotrophic Crenarchaeota.</title>
        <authorList>
            <person name="Anderson I.J."/>
            <person name="Dharmarajan L."/>
            <person name="Rodriguez J."/>
            <person name="Hooper S."/>
            <person name="Porat I."/>
            <person name="Ulrich L.E."/>
            <person name="Elkins J.G."/>
            <person name="Mavromatis K."/>
            <person name="Sun H."/>
            <person name="Land M."/>
            <person name="Lapidus A."/>
            <person name="Lucas S."/>
            <person name="Barry K."/>
            <person name="Huber H."/>
            <person name="Zhulin I.B."/>
            <person name="Whitman W.B."/>
            <person name="Mukhopadhyay B."/>
            <person name="Woese C."/>
            <person name="Bristow J."/>
            <person name="Kyrpides N."/>
        </authorList>
    </citation>
    <scope>NUCLEOTIDE SEQUENCE [LARGE SCALE GENOMIC DNA]</scope>
    <source>
        <strain evidence="2">ATCC 43588 / DSM 3639 / JCM 9404 / F1</strain>
    </source>
</reference>
<evidence type="ECO:0008006" key="3">
    <source>
        <dbReference type="Google" id="ProtNLM"/>
    </source>
</evidence>
<keyword evidence="2" id="KW-1185">Reference proteome</keyword>
<dbReference type="InterPro" id="IPR023214">
    <property type="entry name" value="HAD_sf"/>
</dbReference>
<protein>
    <recommendedName>
        <fullName evidence="3">HAD family hydrolase</fullName>
    </recommendedName>
</protein>
<accession>A3DLQ7</accession>
<dbReference type="GO" id="GO:0006281">
    <property type="term" value="P:DNA repair"/>
    <property type="evidence" value="ECO:0007669"/>
    <property type="project" value="TreeGrafter"/>
</dbReference>
<dbReference type="EMBL" id="CP000575">
    <property type="protein sequence ID" value="ABN69567.1"/>
    <property type="molecule type" value="Genomic_DNA"/>
</dbReference>
<dbReference type="InterPro" id="IPR050155">
    <property type="entry name" value="HAD-like_hydrolase_sf"/>
</dbReference>
<dbReference type="Gene3D" id="1.10.150.520">
    <property type="match status" value="1"/>
</dbReference>
<dbReference type="Proteomes" id="UP000000254">
    <property type="component" value="Chromosome"/>
</dbReference>
<evidence type="ECO:0000313" key="2">
    <source>
        <dbReference type="Proteomes" id="UP000000254"/>
    </source>
</evidence>